<keyword evidence="2" id="KW-0812">Transmembrane</keyword>
<protein>
    <recommendedName>
        <fullName evidence="3">Mce/MlaD domain-containing protein</fullName>
    </recommendedName>
</protein>
<evidence type="ECO:0000313" key="4">
    <source>
        <dbReference type="EMBL" id="CAA9527499.1"/>
    </source>
</evidence>
<feature type="region of interest" description="Disordered" evidence="1">
    <location>
        <begin position="402"/>
        <end position="470"/>
    </location>
</feature>
<gene>
    <name evidence="4" type="ORF">AVDCRST_MAG30-3489</name>
</gene>
<evidence type="ECO:0000256" key="2">
    <source>
        <dbReference type="SAM" id="Phobius"/>
    </source>
</evidence>
<evidence type="ECO:0000256" key="1">
    <source>
        <dbReference type="SAM" id="MobiDB-lite"/>
    </source>
</evidence>
<dbReference type="InterPro" id="IPR003399">
    <property type="entry name" value="Mce/MlaD"/>
</dbReference>
<dbReference type="EMBL" id="CADCVS010000457">
    <property type="protein sequence ID" value="CAA9527499.1"/>
    <property type="molecule type" value="Genomic_DNA"/>
</dbReference>
<name>A0A6J4TMP1_9ACTN</name>
<dbReference type="PANTHER" id="PTHR33371:SF4">
    <property type="entry name" value="INTERMEMBRANE PHOSPHOLIPID TRANSPORT SYSTEM BINDING PROTEIN MLAD"/>
    <property type="match status" value="1"/>
</dbReference>
<feature type="compositionally biased region" description="Polar residues" evidence="1">
    <location>
        <begin position="455"/>
        <end position="470"/>
    </location>
</feature>
<keyword evidence="2" id="KW-1133">Transmembrane helix</keyword>
<reference evidence="4" key="1">
    <citation type="submission" date="2020-02" db="EMBL/GenBank/DDBJ databases">
        <authorList>
            <person name="Meier V. D."/>
        </authorList>
    </citation>
    <scope>NUCLEOTIDE SEQUENCE</scope>
    <source>
        <strain evidence="4">AVDCRST_MAG30</strain>
    </source>
</reference>
<feature type="transmembrane region" description="Helical" evidence="2">
    <location>
        <begin position="12"/>
        <end position="32"/>
    </location>
</feature>
<accession>A0A6J4TMP1</accession>
<dbReference type="AlphaFoldDB" id="A0A6J4TMP1"/>
<evidence type="ECO:0000259" key="3">
    <source>
        <dbReference type="Pfam" id="PF02470"/>
    </source>
</evidence>
<proteinExistence type="predicted"/>
<feature type="domain" description="Mce/MlaD" evidence="3">
    <location>
        <begin position="42"/>
        <end position="123"/>
    </location>
</feature>
<keyword evidence="2" id="KW-0472">Membrane</keyword>
<dbReference type="InterPro" id="IPR052336">
    <property type="entry name" value="MlaD_Phospholipid_Transporter"/>
</dbReference>
<dbReference type="Pfam" id="PF02470">
    <property type="entry name" value="MlaD"/>
    <property type="match status" value="1"/>
</dbReference>
<dbReference type="PANTHER" id="PTHR33371">
    <property type="entry name" value="INTERMEMBRANE PHOSPHOLIPID TRANSPORT SYSTEM BINDING PROTEIN MLAD-RELATED"/>
    <property type="match status" value="1"/>
</dbReference>
<sequence length="470" mass="49760">MRFSSHSGIAGNPVLIGAATTLVVIVAVFLSYNANQGLPFVPTYQLKVAAPSAASLVRGNEVRLGGARIGTVERIEPRRRSTGANYALLTLKLDASVRPLPRDSSIAIRQRSALGLKYIEVNRGRSSEGYGDGDLVPLAASRPEPVEFDEFINTFDDRTRRAMQRNLDGFGTALAGRGASLNQAIGEFAPLLLNLVPVAQNLSSRETNLRGLVQGLEAAASEVAPVAQQQADLFAGLEQTFRALSGVRPELQESISEGRPALDTAIRELPAQRPFLRNTAGFFADLAPGAAALRQAAPDLAGAFRAGTPALERSVALNRRLEPVFTTLEAFATDPLVPRGVRRLTDTMASLRPTLDFVAPMQTRCNYAALLFRNAASHLSQGDAQGRWQRFIIVAAPAGPNNEGGPASAPANGTTADNHLHTNPYPNTAAPGQPKECEAGNEVYAAGRTVVGNVPGTQLGSTEDTTGAAR</sequence>
<organism evidence="4">
    <name type="scientific">uncultured Solirubrobacteraceae bacterium</name>
    <dbReference type="NCBI Taxonomy" id="1162706"/>
    <lineage>
        <taxon>Bacteria</taxon>
        <taxon>Bacillati</taxon>
        <taxon>Actinomycetota</taxon>
        <taxon>Thermoleophilia</taxon>
        <taxon>Solirubrobacterales</taxon>
        <taxon>Solirubrobacteraceae</taxon>
        <taxon>environmental samples</taxon>
    </lineage>
</organism>